<evidence type="ECO:0000313" key="13">
    <source>
        <dbReference type="EMBL" id="ACO07228.1"/>
    </source>
</evidence>
<evidence type="ECO:0000256" key="11">
    <source>
        <dbReference type="RuleBase" id="RU000473"/>
    </source>
</evidence>
<keyword evidence="11 13" id="KW-0496">Mitochondrion</keyword>
<feature type="transmembrane region" description="Helical" evidence="12">
    <location>
        <begin position="287"/>
        <end position="309"/>
    </location>
</feature>
<evidence type="ECO:0000256" key="4">
    <source>
        <dbReference type="ARBA" id="ARBA00021009"/>
    </source>
</evidence>
<dbReference type="GO" id="GO:0005743">
    <property type="term" value="C:mitochondrial inner membrane"/>
    <property type="evidence" value="ECO:0007669"/>
    <property type="project" value="UniProtKB-SubCell"/>
</dbReference>
<gene>
    <name evidence="13" type="primary">ND1</name>
</gene>
<evidence type="ECO:0000256" key="8">
    <source>
        <dbReference type="ARBA" id="ARBA00023075"/>
    </source>
</evidence>
<dbReference type="EMBL" id="FJ827761">
    <property type="protein sequence ID" value="ACO07228.1"/>
    <property type="molecule type" value="Genomic_DNA"/>
</dbReference>
<feature type="transmembrane region" description="Helical" evidence="12">
    <location>
        <begin position="77"/>
        <end position="98"/>
    </location>
</feature>
<sequence length="318" mass="36228">MESNCFVLLVEVVNYLVLIICVLVGVAFVTLLERKILGYIQIRKGPNKVGYMGLFQPFSDAVKLFSKEQTMPIMSNFIIYYFCPIFSLFLSLLVWSVLPYDVGLVSFNMSILFFFCCLGMGVYSVMVAGWASNCKYSLLGSLRKVAQTISYEVSLALILLSFIVLLGGFSLELFNKYQNYIWFMFLSLPLSLIWFASCLAETNRTPFDFAEGESELVSGFNTEYSSGGFALIFMAEYSSILFMSVLFVVVFLGSNPCSLVFYLKSMFLAFVFVWVRGTLPRLRYDKLMYLAWKSFLPVSINYLFFFIGVKSLCFVLNL</sequence>
<dbReference type="GO" id="GO:0009060">
    <property type="term" value="P:aerobic respiration"/>
    <property type="evidence" value="ECO:0007669"/>
    <property type="project" value="TreeGrafter"/>
</dbReference>
<dbReference type="GeneID" id="7768780"/>
<accession>C1KH02</accession>
<feature type="transmembrane region" description="Helical" evidence="12">
    <location>
        <begin position="259"/>
        <end position="275"/>
    </location>
</feature>
<evidence type="ECO:0000256" key="7">
    <source>
        <dbReference type="ARBA" id="ARBA00022989"/>
    </source>
</evidence>
<dbReference type="PANTHER" id="PTHR11432">
    <property type="entry name" value="NADH DEHYDROGENASE SUBUNIT 1"/>
    <property type="match status" value="1"/>
</dbReference>
<evidence type="ECO:0000256" key="1">
    <source>
        <dbReference type="ARBA" id="ARBA00003257"/>
    </source>
</evidence>
<keyword evidence="6 10" id="KW-0812">Transmembrane</keyword>
<dbReference type="EC" id="7.1.1.2" evidence="11"/>
<dbReference type="PROSITE" id="PS00667">
    <property type="entry name" value="COMPLEX1_ND1_1"/>
    <property type="match status" value="1"/>
</dbReference>
<keyword evidence="7 12" id="KW-1133">Transmembrane helix</keyword>
<name>C1KH02_SCYPA</name>
<dbReference type="HAMAP" id="MF_01350">
    <property type="entry name" value="NDH1_NuoH"/>
    <property type="match status" value="1"/>
</dbReference>
<comment type="function">
    <text evidence="1">Core subunit of the mitochondrial membrane respiratory chain NADH dehydrogenase (Complex I) that is believed to belong to the minimal assembly required for catalysis. Complex I functions in the transfer of electrons from NADH to the respiratory chain. The immediate electron acceptor for the enzyme is believed to be ubiquinone.</text>
</comment>
<dbReference type="CTD" id="4535"/>
<dbReference type="GO" id="GO:0008137">
    <property type="term" value="F:NADH dehydrogenase (ubiquinone) activity"/>
    <property type="evidence" value="ECO:0007669"/>
    <property type="project" value="UniProtKB-EC"/>
</dbReference>
<protein>
    <recommendedName>
        <fullName evidence="4 11">NADH-ubiquinone oxidoreductase chain 1</fullName>
        <ecNumber evidence="11">7.1.1.2</ecNumber>
    </recommendedName>
</protein>
<dbReference type="GO" id="GO:0003954">
    <property type="term" value="F:NADH dehydrogenase activity"/>
    <property type="evidence" value="ECO:0007669"/>
    <property type="project" value="TreeGrafter"/>
</dbReference>
<keyword evidence="8 11" id="KW-0830">Ubiquinone</keyword>
<keyword evidence="5" id="KW-0813">Transport</keyword>
<evidence type="ECO:0000256" key="2">
    <source>
        <dbReference type="ARBA" id="ARBA00004225"/>
    </source>
</evidence>
<dbReference type="PROSITE" id="PS00668">
    <property type="entry name" value="COMPLEX1_ND1_2"/>
    <property type="match status" value="1"/>
</dbReference>
<evidence type="ECO:0000256" key="10">
    <source>
        <dbReference type="RuleBase" id="RU000471"/>
    </source>
</evidence>
<feature type="transmembrane region" description="Helical" evidence="12">
    <location>
        <begin position="229"/>
        <end position="253"/>
    </location>
</feature>
<reference evidence="13" key="1">
    <citation type="submission" date="2009-03" db="EMBL/GenBank/DDBJ databases">
        <title>Complete nucleotide sequence of mitochondrial genomes and the phylogeny of the genus Scylla.</title>
        <authorList>
            <person name="Sangthong P."/>
        </authorList>
    </citation>
    <scope>NUCLEOTIDE SEQUENCE</scope>
</reference>
<evidence type="ECO:0000256" key="3">
    <source>
        <dbReference type="ARBA" id="ARBA00010535"/>
    </source>
</evidence>
<comment type="subcellular location">
    <subcellularLocation>
        <location evidence="10">Mitochondrion inner membrane</location>
        <topology evidence="10">Multi-pass membrane protein</topology>
    </subcellularLocation>
    <subcellularLocation>
        <location evidence="2">Mitochondrion membrane</location>
        <topology evidence="2">Multi-pass membrane protein</topology>
    </subcellularLocation>
</comment>
<comment type="similarity">
    <text evidence="3 10">Belongs to the complex I subunit 1 family.</text>
</comment>
<evidence type="ECO:0000256" key="6">
    <source>
        <dbReference type="ARBA" id="ARBA00022692"/>
    </source>
</evidence>
<evidence type="ECO:0000256" key="12">
    <source>
        <dbReference type="SAM" id="Phobius"/>
    </source>
</evidence>
<dbReference type="InterPro" id="IPR018086">
    <property type="entry name" value="NADH_UbQ_OxRdtase_su1_CS"/>
</dbReference>
<feature type="transmembrane region" description="Helical" evidence="12">
    <location>
        <begin position="180"/>
        <end position="200"/>
    </location>
</feature>
<dbReference type="RefSeq" id="YP_002808574.1">
    <property type="nucleotide sequence ID" value="NC_012572.1"/>
</dbReference>
<evidence type="ECO:0000256" key="5">
    <source>
        <dbReference type="ARBA" id="ARBA00022448"/>
    </source>
</evidence>
<feature type="transmembrane region" description="Helical" evidence="12">
    <location>
        <begin position="110"/>
        <end position="132"/>
    </location>
</feature>
<dbReference type="Pfam" id="PF00146">
    <property type="entry name" value="NADHdh"/>
    <property type="match status" value="1"/>
</dbReference>
<dbReference type="InterPro" id="IPR001694">
    <property type="entry name" value="NADH_UbQ_OxRdtase_su1/FPO"/>
</dbReference>
<keyword evidence="9 12" id="KW-0472">Membrane</keyword>
<dbReference type="AlphaFoldDB" id="C1KH02"/>
<dbReference type="PANTHER" id="PTHR11432:SF3">
    <property type="entry name" value="NADH-UBIQUINONE OXIDOREDUCTASE CHAIN 1"/>
    <property type="match status" value="1"/>
</dbReference>
<organism evidence="13">
    <name type="scientific">Scylla paramamosain</name>
    <name type="common">Mud crab</name>
    <dbReference type="NCBI Taxonomy" id="85552"/>
    <lineage>
        <taxon>Eukaryota</taxon>
        <taxon>Metazoa</taxon>
        <taxon>Ecdysozoa</taxon>
        <taxon>Arthropoda</taxon>
        <taxon>Crustacea</taxon>
        <taxon>Multicrustacea</taxon>
        <taxon>Malacostraca</taxon>
        <taxon>Eumalacostraca</taxon>
        <taxon>Eucarida</taxon>
        <taxon>Decapoda</taxon>
        <taxon>Pleocyemata</taxon>
        <taxon>Brachyura</taxon>
        <taxon>Eubrachyura</taxon>
        <taxon>Portunoidea</taxon>
        <taxon>Portunidae</taxon>
        <taxon>Portuninae</taxon>
        <taxon>Scylla</taxon>
    </lineage>
</organism>
<feature type="transmembrane region" description="Helical" evidence="12">
    <location>
        <begin position="153"/>
        <end position="174"/>
    </location>
</feature>
<evidence type="ECO:0000256" key="9">
    <source>
        <dbReference type="ARBA" id="ARBA00023136"/>
    </source>
</evidence>
<keyword evidence="10" id="KW-0520">NAD</keyword>
<comment type="catalytic activity">
    <reaction evidence="11">
        <text>a ubiquinone + NADH + 5 H(+)(in) = a ubiquinol + NAD(+) + 4 H(+)(out)</text>
        <dbReference type="Rhea" id="RHEA:29091"/>
        <dbReference type="Rhea" id="RHEA-COMP:9565"/>
        <dbReference type="Rhea" id="RHEA-COMP:9566"/>
        <dbReference type="ChEBI" id="CHEBI:15378"/>
        <dbReference type="ChEBI" id="CHEBI:16389"/>
        <dbReference type="ChEBI" id="CHEBI:17976"/>
        <dbReference type="ChEBI" id="CHEBI:57540"/>
        <dbReference type="ChEBI" id="CHEBI:57945"/>
        <dbReference type="EC" id="7.1.1.2"/>
    </reaction>
</comment>
<proteinExistence type="inferred from homology"/>
<geneLocation type="mitochondrion" evidence="13"/>
<feature type="transmembrane region" description="Helical" evidence="12">
    <location>
        <begin position="12"/>
        <end position="32"/>
    </location>
</feature>